<comment type="caution">
    <text evidence="3">The sequence shown here is derived from an EMBL/GenBank/DDBJ whole genome shotgun (WGS) entry which is preliminary data.</text>
</comment>
<dbReference type="EMBL" id="CVVU01000199">
    <property type="protein sequence ID" value="CRO92488.1"/>
    <property type="molecule type" value="Genomic_DNA"/>
</dbReference>
<dbReference type="RefSeq" id="WP_025297844.1">
    <property type="nucleotide sequence ID" value="NZ_CP011317.1"/>
</dbReference>
<evidence type="ECO:0000259" key="1">
    <source>
        <dbReference type="Pfam" id="PF18623"/>
    </source>
</evidence>
<name>A0A241XTI3_PSEAI</name>
<organism evidence="3 5">
    <name type="scientific">Pseudomonas aeruginosa</name>
    <dbReference type="NCBI Taxonomy" id="287"/>
    <lineage>
        <taxon>Bacteria</taxon>
        <taxon>Pseudomonadati</taxon>
        <taxon>Pseudomonadota</taxon>
        <taxon>Gammaproteobacteria</taxon>
        <taxon>Pseudomonadales</taxon>
        <taxon>Pseudomonadaceae</taxon>
        <taxon>Pseudomonas</taxon>
    </lineage>
</organism>
<reference evidence="2" key="2">
    <citation type="submission" date="2015-06" db="EMBL/GenBank/DDBJ databases">
        <authorList>
            <person name="Radhakrishnan R."/>
            <person name="Underwood A."/>
            <person name="Al-Shahib A."/>
        </authorList>
    </citation>
    <scope>NUCLEOTIDE SEQUENCE</scope>
    <source>
        <strain evidence="2">P19_London_7_VIM_2_05_10</strain>
    </source>
</reference>
<dbReference type="InterPro" id="IPR041419">
    <property type="entry name" value="TnsE_C"/>
</dbReference>
<dbReference type="Proteomes" id="UP000045039">
    <property type="component" value="Unassembled WGS sequence"/>
</dbReference>
<evidence type="ECO:0000313" key="3">
    <source>
        <dbReference type="EMBL" id="OTI63398.1"/>
    </source>
</evidence>
<gene>
    <name evidence="2" type="primary">tnsE</name>
    <name evidence="3" type="ORF">CAZ10_11305</name>
    <name evidence="2" type="ORF">PAERUG_P19_London_7_VIM_2_05_10_02882</name>
</gene>
<dbReference type="EMBL" id="NFFZ01000004">
    <property type="protein sequence ID" value="OTI63398.1"/>
    <property type="molecule type" value="Genomic_DNA"/>
</dbReference>
<reference evidence="4" key="1">
    <citation type="submission" date="2015-06" db="EMBL/GenBank/DDBJ databases">
        <authorList>
            <person name="Radhakrishnan Rajesh"/>
            <person name="Underwood Anthony"/>
            <person name="Al-Shahib Ali"/>
        </authorList>
    </citation>
    <scope>NUCLEOTIDE SEQUENCE [LARGE SCALE GENOMIC DNA]</scope>
    <source>
        <strain evidence="4">P19_London_7_VIM_2_05_10</strain>
    </source>
</reference>
<proteinExistence type="predicted"/>
<accession>A0A241XTI3</accession>
<feature type="domain" description="TnsE C-terminal" evidence="1">
    <location>
        <begin position="395"/>
        <end position="535"/>
    </location>
</feature>
<evidence type="ECO:0000313" key="5">
    <source>
        <dbReference type="Proteomes" id="UP000194857"/>
    </source>
</evidence>
<dbReference type="Pfam" id="PF18623">
    <property type="entry name" value="TnsE_C"/>
    <property type="match status" value="1"/>
</dbReference>
<dbReference type="AlphaFoldDB" id="A0A241XTI3"/>
<reference evidence="3 5" key="3">
    <citation type="submission" date="2017-05" db="EMBL/GenBank/DDBJ databases">
        <authorList>
            <person name="Song R."/>
            <person name="Chenine A.L."/>
            <person name="Ruprecht R.M."/>
        </authorList>
    </citation>
    <scope>NUCLEOTIDE SEQUENCE [LARGE SCALE GENOMIC DNA]</scope>
    <source>
        <strain evidence="3 5">S567_C10_BS</strain>
    </source>
</reference>
<evidence type="ECO:0000313" key="2">
    <source>
        <dbReference type="EMBL" id="CRO92488.1"/>
    </source>
</evidence>
<evidence type="ECO:0000313" key="4">
    <source>
        <dbReference type="Proteomes" id="UP000045039"/>
    </source>
</evidence>
<protein>
    <submittedName>
        <fullName evidence="3">Transposase</fullName>
    </submittedName>
    <submittedName>
        <fullName evidence="2">Transposon Tn7 transposition protein TnsE</fullName>
    </submittedName>
</protein>
<sequence>MNRTVFRQIPNGSRLLAVGNFFRAPTSAAEWRLAALFERNGKLQLQRFAQEMSCVLAVGREFLGEEGAPYRPSGFKKTVVLPAIDTWRERQLGECPRLARRLAANPEISGQRCFVFEVNGLTVWLPKFELARKMFFHAAFIVRAAFAPNGLDMAFTVYREGDVVHIHTPPKTGAPSQLLKIKGYRDHFSWLLLNQDVKRSFESIWQSLNQRQERVPQESAYARWQFDFMAPPSLVGTTMDVRGPFDPESNELLVWEIEKLQGLRFSHRGDIFFHHPALKLPVRGDSTGCVSVPSGGKELEVDTDEEPTAAKEQRLIHLPVEGVTFDAQLRTKIAYNGERANAHGKKVDDEQCPSRESQLFGVADPVSEGSIASGEFQQLGEGEGDGDEHERLADRFSLLREILEQITQESGIALVALEVKPLPPVPRCSYHMIDHEKSRCYLLARFKLRNGEQRYLLEIDTSDNRKTMSTRIMGFKAGVEAGKCIDRILRETVKGSLRWPGTMAKYCEPLHSVHHPKESSSGANHTRVFDWKQRIRAALG</sequence>
<dbReference type="Proteomes" id="UP000194857">
    <property type="component" value="Unassembled WGS sequence"/>
</dbReference>